<dbReference type="RefSeq" id="XP_060326273.1">
    <property type="nucleotide sequence ID" value="XM_060483778.1"/>
</dbReference>
<protein>
    <submittedName>
        <fullName evidence="1">Uncharacterized protein</fullName>
    </submittedName>
</protein>
<comment type="caution">
    <text evidence="1">The sequence shown here is derived from an EMBL/GenBank/DDBJ whole genome shotgun (WGS) entry which is preliminary data.</text>
</comment>
<dbReference type="GeneID" id="85367326"/>
<accession>A0AA39MVL8</accession>
<organism evidence="1 2">
    <name type="scientific">Armillaria tabescens</name>
    <name type="common">Ringless honey mushroom</name>
    <name type="synonym">Agaricus tabescens</name>
    <dbReference type="NCBI Taxonomy" id="1929756"/>
    <lineage>
        <taxon>Eukaryota</taxon>
        <taxon>Fungi</taxon>
        <taxon>Dikarya</taxon>
        <taxon>Basidiomycota</taxon>
        <taxon>Agaricomycotina</taxon>
        <taxon>Agaricomycetes</taxon>
        <taxon>Agaricomycetidae</taxon>
        <taxon>Agaricales</taxon>
        <taxon>Marasmiineae</taxon>
        <taxon>Physalacriaceae</taxon>
        <taxon>Desarmillaria</taxon>
    </lineage>
</organism>
<name>A0AA39MVL8_ARMTA</name>
<dbReference type="Proteomes" id="UP001175211">
    <property type="component" value="Unassembled WGS sequence"/>
</dbReference>
<dbReference type="AlphaFoldDB" id="A0AA39MVL8"/>
<evidence type="ECO:0000313" key="2">
    <source>
        <dbReference type="Proteomes" id="UP001175211"/>
    </source>
</evidence>
<proteinExistence type="predicted"/>
<sequence>MNIFLGMAMCYHVCGLWMSTMGDMYWHFLFWFISRLSSASISLHRETWPSRWRISRTTGKKYGNHYTNLATMLTQSAVLYSVFSMLSQCIIPFSLKHPIQNAFILVFSEKQTVSIDDPPLMPLPICMSKSPQVCIGI</sequence>
<gene>
    <name evidence="1" type="ORF">EV420DRAFT_862763</name>
</gene>
<reference evidence="1" key="1">
    <citation type="submission" date="2023-06" db="EMBL/GenBank/DDBJ databases">
        <authorList>
            <consortium name="Lawrence Berkeley National Laboratory"/>
            <person name="Ahrendt S."/>
            <person name="Sahu N."/>
            <person name="Indic B."/>
            <person name="Wong-Bajracharya J."/>
            <person name="Merenyi Z."/>
            <person name="Ke H.-M."/>
            <person name="Monk M."/>
            <person name="Kocsube S."/>
            <person name="Drula E."/>
            <person name="Lipzen A."/>
            <person name="Balint B."/>
            <person name="Henrissat B."/>
            <person name="Andreopoulos B."/>
            <person name="Martin F.M."/>
            <person name="Harder C.B."/>
            <person name="Rigling D."/>
            <person name="Ford K.L."/>
            <person name="Foster G.D."/>
            <person name="Pangilinan J."/>
            <person name="Papanicolaou A."/>
            <person name="Barry K."/>
            <person name="LaButti K."/>
            <person name="Viragh M."/>
            <person name="Koriabine M."/>
            <person name="Yan M."/>
            <person name="Riley R."/>
            <person name="Champramary S."/>
            <person name="Plett K.L."/>
            <person name="Tsai I.J."/>
            <person name="Slot J."/>
            <person name="Sipos G."/>
            <person name="Plett J."/>
            <person name="Nagy L.G."/>
            <person name="Grigoriev I.V."/>
        </authorList>
    </citation>
    <scope>NUCLEOTIDE SEQUENCE</scope>
    <source>
        <strain evidence="1">CCBAS 213</strain>
    </source>
</reference>
<keyword evidence="2" id="KW-1185">Reference proteome</keyword>
<dbReference type="EMBL" id="JAUEPS010000043">
    <property type="protein sequence ID" value="KAK0447858.1"/>
    <property type="molecule type" value="Genomic_DNA"/>
</dbReference>
<evidence type="ECO:0000313" key="1">
    <source>
        <dbReference type="EMBL" id="KAK0447858.1"/>
    </source>
</evidence>